<keyword evidence="2" id="KW-0238">DNA-binding</keyword>
<keyword evidence="3" id="KW-0804">Transcription</keyword>
<dbReference type="SUPFAM" id="SSF46689">
    <property type="entry name" value="Homeodomain-like"/>
    <property type="match status" value="1"/>
</dbReference>
<reference evidence="5" key="1">
    <citation type="submission" date="2024-07" db="EMBL/GenBank/DDBJ databases">
        <authorList>
            <person name="Yu S.T."/>
        </authorList>
    </citation>
    <scope>NUCLEOTIDE SEQUENCE</scope>
    <source>
        <strain evidence="5">R35</strain>
    </source>
</reference>
<dbReference type="PANTHER" id="PTHR46796">
    <property type="entry name" value="HTH-TYPE TRANSCRIPTIONAL ACTIVATOR RHAS-RELATED"/>
    <property type="match status" value="1"/>
</dbReference>
<organism evidence="5">
    <name type="scientific">Streptomyces sp. R35</name>
    <dbReference type="NCBI Taxonomy" id="3238630"/>
    <lineage>
        <taxon>Bacteria</taxon>
        <taxon>Bacillati</taxon>
        <taxon>Actinomycetota</taxon>
        <taxon>Actinomycetes</taxon>
        <taxon>Kitasatosporales</taxon>
        <taxon>Streptomycetaceae</taxon>
        <taxon>Streptomyces</taxon>
    </lineage>
</organism>
<dbReference type="GO" id="GO:0003700">
    <property type="term" value="F:DNA-binding transcription factor activity"/>
    <property type="evidence" value="ECO:0007669"/>
    <property type="project" value="InterPro"/>
</dbReference>
<evidence type="ECO:0000256" key="1">
    <source>
        <dbReference type="ARBA" id="ARBA00023015"/>
    </source>
</evidence>
<dbReference type="PROSITE" id="PS01124">
    <property type="entry name" value="HTH_ARAC_FAMILY_2"/>
    <property type="match status" value="1"/>
</dbReference>
<dbReference type="GO" id="GO:0043565">
    <property type="term" value="F:sequence-specific DNA binding"/>
    <property type="evidence" value="ECO:0007669"/>
    <property type="project" value="InterPro"/>
</dbReference>
<dbReference type="InterPro" id="IPR018060">
    <property type="entry name" value="HTH_AraC"/>
</dbReference>
<dbReference type="InterPro" id="IPR009057">
    <property type="entry name" value="Homeodomain-like_sf"/>
</dbReference>
<sequence>MRRRVCQQGNCDRIYARPDTRLRPGIGSYRGFRLTGGVPQQRLVVPRGTVSLLIGFGGELRVGHPGRHGDTAPADSRHRSVVSGLHSRARVIGHAGDLQGVEITLAPWAAHRLLGDTALGELADTVTDPAEVLGPRFRRLGEALEAAPEWQERFAILDRALLGWTAAAGASRTPSAPVLNAWDTLTRTAGTIRISELAARTGWGLKHLETRFREQIGLTPKRLARVLRLNRAIRMLSAGSRPSDAALACGLYDQSHLTREFKAMTGMPPGRFLAARANTSVWMAG</sequence>
<accession>A0AB39SDG8</accession>
<name>A0AB39SDG8_9ACTN</name>
<proteinExistence type="predicted"/>
<dbReference type="InterPro" id="IPR050204">
    <property type="entry name" value="AraC_XylS_family_regulators"/>
</dbReference>
<keyword evidence="1" id="KW-0805">Transcription regulation</keyword>
<feature type="domain" description="HTH araC/xylS-type" evidence="4">
    <location>
        <begin position="183"/>
        <end position="275"/>
    </location>
</feature>
<dbReference type="EMBL" id="CP163440">
    <property type="protein sequence ID" value="XDQ64946.1"/>
    <property type="molecule type" value="Genomic_DNA"/>
</dbReference>
<evidence type="ECO:0000256" key="2">
    <source>
        <dbReference type="ARBA" id="ARBA00023125"/>
    </source>
</evidence>
<evidence type="ECO:0000313" key="5">
    <source>
        <dbReference type="EMBL" id="XDQ64946.1"/>
    </source>
</evidence>
<dbReference type="PANTHER" id="PTHR46796:SF15">
    <property type="entry name" value="BLL1074 PROTEIN"/>
    <property type="match status" value="1"/>
</dbReference>
<evidence type="ECO:0000256" key="3">
    <source>
        <dbReference type="ARBA" id="ARBA00023163"/>
    </source>
</evidence>
<dbReference type="SMART" id="SM00342">
    <property type="entry name" value="HTH_ARAC"/>
    <property type="match status" value="1"/>
</dbReference>
<dbReference type="Pfam" id="PF12833">
    <property type="entry name" value="HTH_18"/>
    <property type="match status" value="1"/>
</dbReference>
<evidence type="ECO:0000259" key="4">
    <source>
        <dbReference type="PROSITE" id="PS01124"/>
    </source>
</evidence>
<dbReference type="Gene3D" id="1.10.10.60">
    <property type="entry name" value="Homeodomain-like"/>
    <property type="match status" value="1"/>
</dbReference>
<dbReference type="AlphaFoldDB" id="A0AB39SDG8"/>
<dbReference type="RefSeq" id="WP_369261474.1">
    <property type="nucleotide sequence ID" value="NZ_CP163440.1"/>
</dbReference>
<protein>
    <submittedName>
        <fullName evidence="5">Helix-turn-helix domain-containing protein</fullName>
    </submittedName>
</protein>
<gene>
    <name evidence="5" type="ORF">AB5J50_31265</name>
</gene>